<dbReference type="PROSITE" id="PS50405">
    <property type="entry name" value="GST_CTER"/>
    <property type="match status" value="1"/>
</dbReference>
<dbReference type="SUPFAM" id="SSF52833">
    <property type="entry name" value="Thioredoxin-like"/>
    <property type="match status" value="1"/>
</dbReference>
<dbReference type="Pfam" id="PF02798">
    <property type="entry name" value="GST_N"/>
    <property type="match status" value="1"/>
</dbReference>
<evidence type="ECO:0000313" key="5">
    <source>
        <dbReference type="Proteomes" id="UP001359886"/>
    </source>
</evidence>
<comment type="caution">
    <text evidence="4">The sequence shown here is derived from an EMBL/GenBank/DDBJ whole genome shotgun (WGS) entry which is preliminary data.</text>
</comment>
<dbReference type="InterPro" id="IPR004045">
    <property type="entry name" value="Glutathione_S-Trfase_N"/>
</dbReference>
<name>A0AAW9R8J9_9GAMM</name>
<dbReference type="SFLD" id="SFLDS00019">
    <property type="entry name" value="Glutathione_Transferase_(cytos"/>
    <property type="match status" value="1"/>
</dbReference>
<dbReference type="Gene3D" id="1.20.1050.10">
    <property type="match status" value="1"/>
</dbReference>
<dbReference type="PANTHER" id="PTHR44051">
    <property type="entry name" value="GLUTATHIONE S-TRANSFERASE-RELATED"/>
    <property type="match status" value="1"/>
</dbReference>
<dbReference type="AlphaFoldDB" id="A0AAW9R8J9"/>
<evidence type="ECO:0000259" key="2">
    <source>
        <dbReference type="PROSITE" id="PS50404"/>
    </source>
</evidence>
<evidence type="ECO:0000313" key="4">
    <source>
        <dbReference type="EMBL" id="MEJ8569127.1"/>
    </source>
</evidence>
<dbReference type="PANTHER" id="PTHR44051:SF8">
    <property type="entry name" value="GLUTATHIONE S-TRANSFERASE GSTA"/>
    <property type="match status" value="1"/>
</dbReference>
<feature type="domain" description="GST C-terminal" evidence="3">
    <location>
        <begin position="84"/>
        <end position="207"/>
    </location>
</feature>
<feature type="domain" description="GST N-terminal" evidence="2">
    <location>
        <begin position="1"/>
        <end position="80"/>
    </location>
</feature>
<reference evidence="4 5" key="1">
    <citation type="submission" date="2024-02" db="EMBL/GenBank/DDBJ databases">
        <title>A novel Wenzhouxiangellaceae bacterium, isolated from coastal sediments.</title>
        <authorList>
            <person name="Du Z.-J."/>
            <person name="Ye Y.-Q."/>
            <person name="Zhang X.-Y."/>
        </authorList>
    </citation>
    <scope>NUCLEOTIDE SEQUENCE [LARGE SCALE GENOMIC DNA]</scope>
    <source>
        <strain evidence="4 5">CH-27</strain>
    </source>
</reference>
<dbReference type="EMBL" id="JAZHOG010000011">
    <property type="protein sequence ID" value="MEJ8569127.1"/>
    <property type="molecule type" value="Genomic_DNA"/>
</dbReference>
<dbReference type="InterPro" id="IPR004046">
    <property type="entry name" value="GST_C"/>
</dbReference>
<dbReference type="SUPFAM" id="SSF47616">
    <property type="entry name" value="GST C-terminal domain-like"/>
    <property type="match status" value="1"/>
</dbReference>
<accession>A0AAW9R8J9</accession>
<dbReference type="PROSITE" id="PS50404">
    <property type="entry name" value="GST_NTER"/>
    <property type="match status" value="1"/>
</dbReference>
<evidence type="ECO:0000256" key="1">
    <source>
        <dbReference type="RuleBase" id="RU003494"/>
    </source>
</evidence>
<dbReference type="InterPro" id="IPR036282">
    <property type="entry name" value="Glutathione-S-Trfase_C_sf"/>
</dbReference>
<comment type="similarity">
    <text evidence="1">Belongs to the GST superfamily.</text>
</comment>
<dbReference type="SFLD" id="SFLDG00358">
    <property type="entry name" value="Main_(cytGST)"/>
    <property type="match status" value="1"/>
</dbReference>
<dbReference type="Proteomes" id="UP001359886">
    <property type="component" value="Unassembled WGS sequence"/>
</dbReference>
<protein>
    <submittedName>
        <fullName evidence="4">Glutathione S-transferase family protein</fullName>
    </submittedName>
</protein>
<evidence type="ECO:0000259" key="3">
    <source>
        <dbReference type="PROSITE" id="PS50405"/>
    </source>
</evidence>
<dbReference type="Gene3D" id="3.40.30.10">
    <property type="entry name" value="Glutaredoxin"/>
    <property type="match status" value="1"/>
</dbReference>
<dbReference type="InterPro" id="IPR036249">
    <property type="entry name" value="Thioredoxin-like_sf"/>
</dbReference>
<dbReference type="InterPro" id="IPR010987">
    <property type="entry name" value="Glutathione-S-Trfase_C-like"/>
</dbReference>
<dbReference type="InterPro" id="IPR040079">
    <property type="entry name" value="Glutathione_S-Trfase"/>
</dbReference>
<proteinExistence type="inferred from homology"/>
<keyword evidence="5" id="KW-1185">Reference proteome</keyword>
<gene>
    <name evidence="4" type="ORF">V3330_15965</name>
</gene>
<organism evidence="4 5">
    <name type="scientific">Elongatibacter sediminis</name>
    <dbReference type="NCBI Taxonomy" id="3119006"/>
    <lineage>
        <taxon>Bacteria</taxon>
        <taxon>Pseudomonadati</taxon>
        <taxon>Pseudomonadota</taxon>
        <taxon>Gammaproteobacteria</taxon>
        <taxon>Chromatiales</taxon>
        <taxon>Wenzhouxiangellaceae</taxon>
        <taxon>Elongatibacter</taxon>
    </lineage>
</organism>
<dbReference type="CDD" id="cd00570">
    <property type="entry name" value="GST_N_family"/>
    <property type="match status" value="1"/>
</dbReference>
<sequence length="207" mass="23924">MYRLHGFFTQNTLKPLYVLEALEVDYEFRFVNLFERENFSEEFKRMTPVGKVPVLEHDGEFLFESGAICRYVANVENSPLYPQDKLQRARVDQWMDFFTCHAGHWLSMLYFERVIKPRAGIGEPNADQCAKAEKFASEQLAVVDSWLGEHGHLANGQFSIADLFAFAYLEQAPQVDFSLDGLTHLQSWYAKLDSSAAVQRARERVKQ</sequence>
<dbReference type="RefSeq" id="WP_354696449.1">
    <property type="nucleotide sequence ID" value="NZ_JAZHOG010000011.1"/>
</dbReference>
<dbReference type="Pfam" id="PF00043">
    <property type="entry name" value="GST_C"/>
    <property type="match status" value="1"/>
</dbReference>